<name>A0ABR3DBJ4_NEUIN</name>
<feature type="transmembrane region" description="Helical" evidence="1">
    <location>
        <begin position="7"/>
        <end position="28"/>
    </location>
</feature>
<dbReference type="Proteomes" id="UP001451303">
    <property type="component" value="Unassembled WGS sequence"/>
</dbReference>
<evidence type="ECO:0000313" key="3">
    <source>
        <dbReference type="Proteomes" id="UP001451303"/>
    </source>
</evidence>
<keyword evidence="1" id="KW-1133">Transmembrane helix</keyword>
<comment type="caution">
    <text evidence="2">The sequence shown here is derived from an EMBL/GenBank/DDBJ whole genome shotgun (WGS) entry which is preliminary data.</text>
</comment>
<protein>
    <submittedName>
        <fullName evidence="2">Uncharacterized protein</fullName>
    </submittedName>
</protein>
<keyword evidence="1" id="KW-0812">Transmembrane</keyword>
<organism evidence="2 3">
    <name type="scientific">Neurospora intermedia</name>
    <dbReference type="NCBI Taxonomy" id="5142"/>
    <lineage>
        <taxon>Eukaryota</taxon>
        <taxon>Fungi</taxon>
        <taxon>Dikarya</taxon>
        <taxon>Ascomycota</taxon>
        <taxon>Pezizomycotina</taxon>
        <taxon>Sordariomycetes</taxon>
        <taxon>Sordariomycetidae</taxon>
        <taxon>Sordariales</taxon>
        <taxon>Sordariaceae</taxon>
        <taxon>Neurospora</taxon>
    </lineage>
</organism>
<feature type="non-terminal residue" evidence="2">
    <location>
        <position position="1"/>
    </location>
</feature>
<keyword evidence="3" id="KW-1185">Reference proteome</keyword>
<evidence type="ECO:0000256" key="1">
    <source>
        <dbReference type="SAM" id="Phobius"/>
    </source>
</evidence>
<gene>
    <name evidence="2" type="ORF">QR685DRAFT_443510</name>
</gene>
<reference evidence="2 3" key="1">
    <citation type="submission" date="2023-09" db="EMBL/GenBank/DDBJ databases">
        <title>Multi-omics analysis of a traditional fermented food reveals byproduct-associated fungal strains for waste-to-food upcycling.</title>
        <authorList>
            <consortium name="Lawrence Berkeley National Laboratory"/>
            <person name="Rekdal V.M."/>
            <person name="Villalobos-Escobedo J.M."/>
            <person name="Rodriguez-Valeron N."/>
            <person name="Garcia M.O."/>
            <person name="Vasquez D.P."/>
            <person name="Damayanti I."/>
            <person name="Sorensen P.M."/>
            <person name="Baidoo E.E."/>
            <person name="De Carvalho A.C."/>
            <person name="Riley R."/>
            <person name="Lipzen A."/>
            <person name="He G."/>
            <person name="Yan M."/>
            <person name="Haridas S."/>
            <person name="Daum C."/>
            <person name="Yoshinaga Y."/>
            <person name="Ng V."/>
            <person name="Grigoriev I.V."/>
            <person name="Munk R."/>
            <person name="Nuraida L."/>
            <person name="Wijaya C.H."/>
            <person name="Morales P.-C."/>
            <person name="Keasling J.D."/>
        </authorList>
    </citation>
    <scope>NUCLEOTIDE SEQUENCE [LARGE SCALE GENOMIC DNA]</scope>
    <source>
        <strain evidence="2 3">FGSC 2613</strain>
    </source>
</reference>
<dbReference type="EMBL" id="JAVLET010000005">
    <property type="protein sequence ID" value="KAL0470047.1"/>
    <property type="molecule type" value="Genomic_DNA"/>
</dbReference>
<accession>A0ABR3DBJ4</accession>
<keyword evidence="1" id="KW-0472">Membrane</keyword>
<sequence>RVGRFVYYLNLLKSIKIYLVVSAVYLLFVSDGKDVFNYDLPPPGLVEDS</sequence>
<evidence type="ECO:0000313" key="2">
    <source>
        <dbReference type="EMBL" id="KAL0470047.1"/>
    </source>
</evidence>
<proteinExistence type="predicted"/>